<evidence type="ECO:0000259" key="1">
    <source>
        <dbReference type="Pfam" id="PF02579"/>
    </source>
</evidence>
<dbReference type="InterPro" id="IPR036105">
    <property type="entry name" value="DiNase_FeMo-co_biosyn_sf"/>
</dbReference>
<evidence type="ECO:0000313" key="3">
    <source>
        <dbReference type="Proteomes" id="UP001281656"/>
    </source>
</evidence>
<dbReference type="RefSeq" id="WP_318798112.1">
    <property type="nucleotide sequence ID" value="NZ_JARUJP010000010.1"/>
</dbReference>
<proteinExistence type="predicted"/>
<reference evidence="2 3" key="1">
    <citation type="submission" date="2023-04" db="EMBL/GenBank/DDBJ databases">
        <title>Clostridium tannerae sp. nov., isolated from the fecal material of an alpaca.</title>
        <authorList>
            <person name="Miller S."/>
            <person name="Hendry M."/>
            <person name="King J."/>
            <person name="Sankaranarayanan K."/>
            <person name="Lawson P.A."/>
        </authorList>
    </citation>
    <scope>NUCLEOTIDE SEQUENCE [LARGE SCALE GENOMIC DNA]</scope>
    <source>
        <strain evidence="2 3">A1-XYC3</strain>
    </source>
</reference>
<dbReference type="Gene3D" id="3.30.420.130">
    <property type="entry name" value="Dinitrogenase iron-molybdenum cofactor biosynthesis domain"/>
    <property type="match status" value="1"/>
</dbReference>
<feature type="domain" description="Dinitrogenase iron-molybdenum cofactor biosynthesis" evidence="1">
    <location>
        <begin position="15"/>
        <end position="102"/>
    </location>
</feature>
<dbReference type="PANTHER" id="PTHR42983">
    <property type="entry name" value="DINITROGENASE IRON-MOLYBDENUM COFACTOR PROTEIN-RELATED"/>
    <property type="match status" value="1"/>
</dbReference>
<dbReference type="InterPro" id="IPR033913">
    <property type="entry name" value="MTH1175_dom"/>
</dbReference>
<dbReference type="Pfam" id="PF02579">
    <property type="entry name" value="Nitro_FeMo-Co"/>
    <property type="match status" value="1"/>
</dbReference>
<protein>
    <submittedName>
        <fullName evidence="2">NifB/NifX family molybdenum-iron cluster-binding protein</fullName>
    </submittedName>
</protein>
<gene>
    <name evidence="2" type="ORF">P8V03_10465</name>
</gene>
<dbReference type="SUPFAM" id="SSF53146">
    <property type="entry name" value="Nitrogenase accessory factor-like"/>
    <property type="match status" value="1"/>
</dbReference>
<dbReference type="CDD" id="cd00851">
    <property type="entry name" value="MTH1175"/>
    <property type="match status" value="1"/>
</dbReference>
<keyword evidence="3" id="KW-1185">Reference proteome</keyword>
<evidence type="ECO:0000313" key="2">
    <source>
        <dbReference type="EMBL" id="MDW8801575.1"/>
    </source>
</evidence>
<sequence length="122" mass="13459">MKVCVPVKENKGLDSVPFNHFGTAPLFLIYDSEKEELKAIQNGDLNHQHGMCQPMKALSGEEVDAILVGGIGAGAINKLTARGIKVYRAVNETVLKNIELLKKSELMEFSINNTCNHHDCEH</sequence>
<organism evidence="2 3">
    <name type="scientific">Clostridium tanneri</name>
    <dbReference type="NCBI Taxonomy" id="3037988"/>
    <lineage>
        <taxon>Bacteria</taxon>
        <taxon>Bacillati</taxon>
        <taxon>Bacillota</taxon>
        <taxon>Clostridia</taxon>
        <taxon>Eubacteriales</taxon>
        <taxon>Clostridiaceae</taxon>
        <taxon>Clostridium</taxon>
    </lineage>
</organism>
<dbReference type="PANTHER" id="PTHR42983:SF1">
    <property type="entry name" value="IRON-MOLYBDENUM PROTEIN"/>
    <property type="match status" value="1"/>
</dbReference>
<dbReference type="InterPro" id="IPR003731">
    <property type="entry name" value="Di-Nase_FeMo-co_biosynth"/>
</dbReference>
<comment type="caution">
    <text evidence="2">The sequence shown here is derived from an EMBL/GenBank/DDBJ whole genome shotgun (WGS) entry which is preliminary data.</text>
</comment>
<accession>A0ABU4JTT9</accession>
<dbReference type="Proteomes" id="UP001281656">
    <property type="component" value="Unassembled WGS sequence"/>
</dbReference>
<name>A0ABU4JTT9_9CLOT</name>
<dbReference type="EMBL" id="JARUJP010000010">
    <property type="protein sequence ID" value="MDW8801575.1"/>
    <property type="molecule type" value="Genomic_DNA"/>
</dbReference>